<dbReference type="EMBL" id="RYZW01000009">
    <property type="protein sequence ID" value="TDZ71803.1"/>
    <property type="molecule type" value="Genomic_DNA"/>
</dbReference>
<dbReference type="STRING" id="5466.A0A4R8RNR0"/>
<evidence type="ECO:0000313" key="4">
    <source>
        <dbReference type="Proteomes" id="UP000295703"/>
    </source>
</evidence>
<protein>
    <submittedName>
        <fullName evidence="3">Uncharacterized protein</fullName>
    </submittedName>
</protein>
<keyword evidence="2" id="KW-0472">Membrane</keyword>
<keyword evidence="2" id="KW-1133">Transmembrane helix</keyword>
<dbReference type="Proteomes" id="UP000295703">
    <property type="component" value="Unassembled WGS sequence"/>
</dbReference>
<sequence>MTSSSISTAFVSSWPSAAVTFAPARSTSSAGVLFDSTGTSPVPTQAPDLLLRKRKYVLRTAPPFIVPSRPHVRTAATPYHFQCGASQTCHTSAAFFGCEDNPIITACYDGEAGECRGSVGPETLCCTASDVNNKPYCMRFQKVVDVETSLTMYACSHVLFPSLGTGITWMQPEGTIAASAASTSGNTITTRSSVSSPGDATETSEAGQTQTAEPHPASPIGPIVGGVVGGIALFCATILALVWLVVRRRRNTQEQRKSSMSRSPVEPPGGAPSHVVVPPASQQHFPYYQQDRQQYQNHDYLNSDAYQQPRRSATPVPHYTHELPAKEERRPAPAVHEMPAGH</sequence>
<organism evidence="3 4">
    <name type="scientific">Colletotrichum trifolii</name>
    <dbReference type="NCBI Taxonomy" id="5466"/>
    <lineage>
        <taxon>Eukaryota</taxon>
        <taxon>Fungi</taxon>
        <taxon>Dikarya</taxon>
        <taxon>Ascomycota</taxon>
        <taxon>Pezizomycotina</taxon>
        <taxon>Sordariomycetes</taxon>
        <taxon>Hypocreomycetidae</taxon>
        <taxon>Glomerellales</taxon>
        <taxon>Glomerellaceae</taxon>
        <taxon>Colletotrichum</taxon>
        <taxon>Colletotrichum orbiculare species complex</taxon>
    </lineage>
</organism>
<feature type="region of interest" description="Disordered" evidence="1">
    <location>
        <begin position="290"/>
        <end position="342"/>
    </location>
</feature>
<keyword evidence="2" id="KW-0812">Transmembrane</keyword>
<gene>
    <name evidence="3" type="ORF">CTRI78_v001720</name>
</gene>
<feature type="compositionally biased region" description="Low complexity" evidence="1">
    <location>
        <begin position="180"/>
        <end position="190"/>
    </location>
</feature>
<evidence type="ECO:0000256" key="2">
    <source>
        <dbReference type="SAM" id="Phobius"/>
    </source>
</evidence>
<evidence type="ECO:0000256" key="1">
    <source>
        <dbReference type="SAM" id="MobiDB-lite"/>
    </source>
</evidence>
<accession>A0A4R8RNR0</accession>
<feature type="compositionally biased region" description="Polar residues" evidence="1">
    <location>
        <begin position="290"/>
        <end position="311"/>
    </location>
</feature>
<comment type="caution">
    <text evidence="3">The sequence shown here is derived from an EMBL/GenBank/DDBJ whole genome shotgun (WGS) entry which is preliminary data.</text>
</comment>
<name>A0A4R8RNR0_COLTR</name>
<feature type="transmembrane region" description="Helical" evidence="2">
    <location>
        <begin position="223"/>
        <end position="246"/>
    </location>
</feature>
<feature type="region of interest" description="Disordered" evidence="1">
    <location>
        <begin position="180"/>
        <end position="218"/>
    </location>
</feature>
<evidence type="ECO:0000313" key="3">
    <source>
        <dbReference type="EMBL" id="TDZ71803.1"/>
    </source>
</evidence>
<dbReference type="AlphaFoldDB" id="A0A4R8RNR0"/>
<feature type="region of interest" description="Disordered" evidence="1">
    <location>
        <begin position="252"/>
        <end position="278"/>
    </location>
</feature>
<reference evidence="3 4" key="1">
    <citation type="submission" date="2018-12" db="EMBL/GenBank/DDBJ databases">
        <title>Genome sequence and assembly of Colletotrichum trifolii.</title>
        <authorList>
            <person name="Gan P."/>
            <person name="Shirasu K."/>
        </authorList>
    </citation>
    <scope>NUCLEOTIDE SEQUENCE [LARGE SCALE GENOMIC DNA]</scope>
    <source>
        <strain evidence="3 4">543-2</strain>
    </source>
</reference>
<feature type="compositionally biased region" description="Basic and acidic residues" evidence="1">
    <location>
        <begin position="319"/>
        <end position="331"/>
    </location>
</feature>
<keyword evidence="4" id="KW-1185">Reference proteome</keyword>
<feature type="compositionally biased region" description="Polar residues" evidence="1">
    <location>
        <begin position="191"/>
        <end position="212"/>
    </location>
</feature>
<proteinExistence type="predicted"/>